<organism evidence="1 2">
    <name type="scientific">Paractinoplanes ovalisporus</name>
    <dbReference type="NCBI Taxonomy" id="2810368"/>
    <lineage>
        <taxon>Bacteria</taxon>
        <taxon>Bacillati</taxon>
        <taxon>Actinomycetota</taxon>
        <taxon>Actinomycetes</taxon>
        <taxon>Micromonosporales</taxon>
        <taxon>Micromonosporaceae</taxon>
        <taxon>Paractinoplanes</taxon>
    </lineage>
</organism>
<gene>
    <name evidence="1" type="ORF">JIG36_32695</name>
</gene>
<accession>A0ABS2AKH9</accession>
<proteinExistence type="predicted"/>
<dbReference type="PANTHER" id="PTHR34129">
    <property type="entry name" value="BLR1139 PROTEIN"/>
    <property type="match status" value="1"/>
</dbReference>
<sequence length="111" mass="11885">MIYKILLPSEWAAFEADGRFDGSPFDRSSGFIHLSGREQVAETAARVFGPEPALVVVALEADALGESLRWEEAPNRGSMFPHVYGPLPKEAVTAVYQIAGASAVDTVLPPA</sequence>
<reference evidence="1 2" key="1">
    <citation type="submission" date="2021-01" db="EMBL/GenBank/DDBJ databases">
        <title>Actinoplanes sp. nov. LDG1-06 isolated from lichen.</title>
        <authorList>
            <person name="Saeng-In P."/>
            <person name="Phongsopitanun W."/>
            <person name="Kanchanasin P."/>
            <person name="Yuki M."/>
            <person name="Kudo T."/>
            <person name="Ohkuma M."/>
            <person name="Tanasupawat S."/>
        </authorList>
    </citation>
    <scope>NUCLEOTIDE SEQUENCE [LARGE SCALE GENOMIC DNA]</scope>
    <source>
        <strain evidence="1 2">LDG1-06</strain>
    </source>
</reference>
<keyword evidence="2" id="KW-1185">Reference proteome</keyword>
<dbReference type="EMBL" id="JAENHP010000014">
    <property type="protein sequence ID" value="MBM2620283.1"/>
    <property type="molecule type" value="Genomic_DNA"/>
</dbReference>
<dbReference type="PANTHER" id="PTHR34129:SF1">
    <property type="entry name" value="DUF952 DOMAIN-CONTAINING PROTEIN"/>
    <property type="match status" value="1"/>
</dbReference>
<dbReference type="Proteomes" id="UP000632138">
    <property type="component" value="Unassembled WGS sequence"/>
</dbReference>
<protein>
    <submittedName>
        <fullName evidence="1">DUF952 domain-containing protein</fullName>
    </submittedName>
</protein>
<name>A0ABS2AKH9_9ACTN</name>
<evidence type="ECO:0000313" key="1">
    <source>
        <dbReference type="EMBL" id="MBM2620283.1"/>
    </source>
</evidence>
<dbReference type="SUPFAM" id="SSF56399">
    <property type="entry name" value="ADP-ribosylation"/>
    <property type="match status" value="1"/>
</dbReference>
<dbReference type="InterPro" id="IPR009297">
    <property type="entry name" value="DUF952"/>
</dbReference>
<dbReference type="Gene3D" id="3.20.170.20">
    <property type="entry name" value="Protein of unknown function DUF952"/>
    <property type="match status" value="1"/>
</dbReference>
<dbReference type="Pfam" id="PF06108">
    <property type="entry name" value="DUF952"/>
    <property type="match status" value="1"/>
</dbReference>
<comment type="caution">
    <text evidence="1">The sequence shown here is derived from an EMBL/GenBank/DDBJ whole genome shotgun (WGS) entry which is preliminary data.</text>
</comment>
<evidence type="ECO:0000313" key="2">
    <source>
        <dbReference type="Proteomes" id="UP000632138"/>
    </source>
</evidence>